<feature type="transmembrane region" description="Helical" evidence="2">
    <location>
        <begin position="840"/>
        <end position="857"/>
    </location>
</feature>
<feature type="transmembrane region" description="Helical" evidence="2">
    <location>
        <begin position="773"/>
        <end position="794"/>
    </location>
</feature>
<sequence>MASPAAAAVGAPAGDASQSGEDEDEDSDTDLAGVERVVLAENDSVVLPDGIELVSAWWRSKGWRFNVSVEHLVQWQLDSGNPSVYAMYELYGGPPMHTAYAKELEIIYRLPVDHAVPTSPRATSPPGVTVLAQIGNLSFWPDLKVCMLSVSRVMKVLDHGFQVFLSFHDEIPEEDTAKVEEIARGVFGSAAVRSIRVENKGADIGPYLRQLQAEAPSWPAALPPPPSARAGVERVVLAENDSVVLPDGIELVSAWWRSKGWRFNVSVEHLVQWQLDSGNPSVYAMYELYGGPPMHTAYAKELEIIYRLPVDHAVPTSPRATSPPGVTVLAQIGNLSFWPDLKVCMLSVSRVMKVLDHGFQVFLSFHDEIPEEDTAKVEEIARGVFGSAAVRSIRVENKGADIGPYLRQLQVLSQEPPDKHYDFFLKIHTKTDTASRRLYLDNLCGKRHTHRVYTSLRQSQAIGMVGCRDARDYFAFGRQVVGINAARVPDRRVVSNAGRSLYVLRSRPISNTDSCDLSALFFVRLHWIVGGLVLASASLYAAAAVVYTEILGYEHQDPGEKTLTSLEYTMAIIRQQLGFLTNSVGRGMFFLFAGMFTFPVLDMLAECSSSVSTLWKLLGYNISIAAMAFGLVAVLVPPAMYLASWFQRGSSAEARRVEPQASGAAQAAGPRAARDSLPVAARLGGAGAALGASAAAAGEPRDADLASAAGMGLMLLALAVVVVTAPYLGQHTDEQLRTNTLTIFSSTSCVFASATCCKGFVGIFTECFDPVEPLLPAALLTVIAYMAILSFVQLQGVTAQGVLRSTMVTATIGRVAVYSAALLWVPVWADVSVWLAEGSLTEHLCWLCFAATLCFLLRSIPAWCCRSSPSEDQERRLEVLRRCERLVRQCEEEAVSLMLSILATQHGRDAITQHISFAAGHASDEAHYSLWQISIAMAAGSLAMAFSTVSLRVCGPTGERSSSASGLASLLQKCFSVVVKTSMYVSAWATLISMEWFLAFYVIQEAMAKAVLYIVVALFCSYFAFGILLATSRLGRELHPTSSEIIETLFKALGVMLGFSWERCASAGRGQLAGVTAAVLFGEGSRGGSDHDAAVGFAMALLLGCVAILGQLRAFPSSVGGKRILQASRAAEPPPAGDPEGAELPLLREATPQDVAAGPPASAAEPGAGAGAGAGARGQR</sequence>
<evidence type="ECO:0000256" key="2">
    <source>
        <dbReference type="SAM" id="Phobius"/>
    </source>
</evidence>
<feature type="non-terminal residue" evidence="3">
    <location>
        <position position="1180"/>
    </location>
</feature>
<feature type="transmembrane region" description="Helical" evidence="2">
    <location>
        <begin position="679"/>
        <end position="697"/>
    </location>
</feature>
<feature type="compositionally biased region" description="Gly residues" evidence="1">
    <location>
        <begin position="1168"/>
        <end position="1180"/>
    </location>
</feature>
<name>A0ABN9WV84_9DINO</name>
<keyword evidence="2" id="KW-0472">Membrane</keyword>
<evidence type="ECO:0000256" key="1">
    <source>
        <dbReference type="SAM" id="MobiDB-lite"/>
    </source>
</evidence>
<comment type="caution">
    <text evidence="3">The sequence shown here is derived from an EMBL/GenBank/DDBJ whole genome shotgun (WGS) entry which is preliminary data.</text>
</comment>
<dbReference type="Proteomes" id="UP001189429">
    <property type="component" value="Unassembled WGS sequence"/>
</dbReference>
<protein>
    <submittedName>
        <fullName evidence="3">Uncharacterized protein</fullName>
    </submittedName>
</protein>
<organism evidence="3 4">
    <name type="scientific">Prorocentrum cordatum</name>
    <dbReference type="NCBI Taxonomy" id="2364126"/>
    <lineage>
        <taxon>Eukaryota</taxon>
        <taxon>Sar</taxon>
        <taxon>Alveolata</taxon>
        <taxon>Dinophyceae</taxon>
        <taxon>Prorocentrales</taxon>
        <taxon>Prorocentraceae</taxon>
        <taxon>Prorocentrum</taxon>
    </lineage>
</organism>
<feature type="transmembrane region" description="Helical" evidence="2">
    <location>
        <begin position="930"/>
        <end position="951"/>
    </location>
</feature>
<feature type="transmembrane region" description="Helical" evidence="2">
    <location>
        <begin position="806"/>
        <end position="828"/>
    </location>
</feature>
<gene>
    <name evidence="3" type="ORF">PCOR1329_LOCUS69993</name>
</gene>
<feature type="region of interest" description="Disordered" evidence="1">
    <location>
        <begin position="1"/>
        <end position="29"/>
    </location>
</feature>
<reference evidence="3" key="1">
    <citation type="submission" date="2023-10" db="EMBL/GenBank/DDBJ databases">
        <authorList>
            <person name="Chen Y."/>
            <person name="Shah S."/>
            <person name="Dougan E. K."/>
            <person name="Thang M."/>
            <person name="Chan C."/>
        </authorList>
    </citation>
    <scope>NUCLEOTIDE SEQUENCE [LARGE SCALE GENOMIC DNA]</scope>
</reference>
<feature type="transmembrane region" description="Helical" evidence="2">
    <location>
        <begin position="525"/>
        <end position="547"/>
    </location>
</feature>
<feature type="transmembrane region" description="Helical" evidence="2">
    <location>
        <begin position="741"/>
        <end position="761"/>
    </location>
</feature>
<keyword evidence="2" id="KW-0812">Transmembrane</keyword>
<keyword evidence="4" id="KW-1185">Reference proteome</keyword>
<feature type="transmembrane region" description="Helical" evidence="2">
    <location>
        <begin position="1010"/>
        <end position="1030"/>
    </location>
</feature>
<dbReference type="EMBL" id="CAUYUJ010019215">
    <property type="protein sequence ID" value="CAK0889481.1"/>
    <property type="molecule type" value="Genomic_DNA"/>
</dbReference>
<evidence type="ECO:0000313" key="4">
    <source>
        <dbReference type="Proteomes" id="UP001189429"/>
    </source>
</evidence>
<feature type="region of interest" description="Disordered" evidence="1">
    <location>
        <begin position="1127"/>
        <end position="1180"/>
    </location>
</feature>
<feature type="transmembrane region" description="Helical" evidence="2">
    <location>
        <begin position="618"/>
        <end position="646"/>
    </location>
</feature>
<feature type="transmembrane region" description="Helical" evidence="2">
    <location>
        <begin position="709"/>
        <end position="729"/>
    </location>
</feature>
<accession>A0ABN9WV84</accession>
<feature type="compositionally biased region" description="Low complexity" evidence="1">
    <location>
        <begin position="1"/>
        <end position="19"/>
    </location>
</feature>
<feature type="transmembrane region" description="Helical" evidence="2">
    <location>
        <begin position="577"/>
        <end position="598"/>
    </location>
</feature>
<proteinExistence type="predicted"/>
<feature type="compositionally biased region" description="Acidic residues" evidence="1">
    <location>
        <begin position="20"/>
        <end position="29"/>
    </location>
</feature>
<feature type="compositionally biased region" description="Low complexity" evidence="1">
    <location>
        <begin position="1156"/>
        <end position="1167"/>
    </location>
</feature>
<feature type="transmembrane region" description="Helical" evidence="2">
    <location>
        <begin position="985"/>
        <end position="1003"/>
    </location>
</feature>
<feature type="transmembrane region" description="Helical" evidence="2">
    <location>
        <begin position="1093"/>
        <end position="1115"/>
    </location>
</feature>
<keyword evidence="2" id="KW-1133">Transmembrane helix</keyword>
<evidence type="ECO:0000313" key="3">
    <source>
        <dbReference type="EMBL" id="CAK0889481.1"/>
    </source>
</evidence>